<dbReference type="VEuPathDB" id="VectorBase:LDEU013936"/>
<dbReference type="PANTHER" id="PTHR23253:SF78">
    <property type="entry name" value="EUKARYOTIC TRANSLATION INITIATION FACTOR 4G1, ISOFORM B-RELATED"/>
    <property type="match status" value="1"/>
</dbReference>
<evidence type="ECO:0000313" key="3">
    <source>
        <dbReference type="Proteomes" id="UP000288716"/>
    </source>
</evidence>
<keyword evidence="2" id="KW-0648">Protein biosynthesis</keyword>
<evidence type="ECO:0000259" key="1">
    <source>
        <dbReference type="Pfam" id="PF02854"/>
    </source>
</evidence>
<accession>A0A443RS37</accession>
<dbReference type="EMBL" id="NCKV01046076">
    <property type="protein sequence ID" value="RWS18104.1"/>
    <property type="molecule type" value="Genomic_DNA"/>
</dbReference>
<dbReference type="AlphaFoldDB" id="A0A443RS37"/>
<dbReference type="SUPFAM" id="SSF48371">
    <property type="entry name" value="ARM repeat"/>
    <property type="match status" value="1"/>
</dbReference>
<dbReference type="OrthoDB" id="6424221at2759"/>
<gene>
    <name evidence="2" type="ORF">B4U80_14687</name>
</gene>
<dbReference type="PANTHER" id="PTHR23253">
    <property type="entry name" value="EUKARYOTIC TRANSLATION INITIATION FACTOR 4 GAMMA"/>
    <property type="match status" value="1"/>
</dbReference>
<dbReference type="InterPro" id="IPR003890">
    <property type="entry name" value="MIF4G-like_typ-3"/>
</dbReference>
<keyword evidence="3" id="KW-1185">Reference proteome</keyword>
<dbReference type="GO" id="GO:0003729">
    <property type="term" value="F:mRNA binding"/>
    <property type="evidence" value="ECO:0007669"/>
    <property type="project" value="TreeGrafter"/>
</dbReference>
<protein>
    <submittedName>
        <fullName evidence="2">Eukaryotic translation initiation factor 4 gamma 3-like isoform X8</fullName>
    </submittedName>
</protein>
<evidence type="ECO:0000313" key="2">
    <source>
        <dbReference type="EMBL" id="RWS18104.1"/>
    </source>
</evidence>
<dbReference type="GO" id="GO:0003743">
    <property type="term" value="F:translation initiation factor activity"/>
    <property type="evidence" value="ECO:0007669"/>
    <property type="project" value="UniProtKB-KW"/>
</dbReference>
<dbReference type="Proteomes" id="UP000288716">
    <property type="component" value="Unassembled WGS sequence"/>
</dbReference>
<dbReference type="Gene3D" id="1.25.40.180">
    <property type="match status" value="1"/>
</dbReference>
<proteinExistence type="predicted"/>
<dbReference type="GO" id="GO:0016281">
    <property type="term" value="C:eukaryotic translation initiation factor 4F complex"/>
    <property type="evidence" value="ECO:0007669"/>
    <property type="project" value="TreeGrafter"/>
</dbReference>
<reference evidence="2 3" key="1">
    <citation type="journal article" date="2018" name="Gigascience">
        <title>Genomes of trombidid mites reveal novel predicted allergens and laterally-transferred genes associated with secondary metabolism.</title>
        <authorList>
            <person name="Dong X."/>
            <person name="Chaisiri K."/>
            <person name="Xia D."/>
            <person name="Armstrong S.D."/>
            <person name="Fang Y."/>
            <person name="Donnelly M.J."/>
            <person name="Kadowaki T."/>
            <person name="McGarry J.W."/>
            <person name="Darby A.C."/>
            <person name="Makepeace B.L."/>
        </authorList>
    </citation>
    <scope>NUCLEOTIDE SEQUENCE [LARGE SCALE GENOMIC DNA]</scope>
    <source>
        <strain evidence="2">UoL-UT</strain>
    </source>
</reference>
<keyword evidence="2" id="KW-0396">Initiation factor</keyword>
<organism evidence="2 3">
    <name type="scientific">Leptotrombidium deliense</name>
    <dbReference type="NCBI Taxonomy" id="299467"/>
    <lineage>
        <taxon>Eukaryota</taxon>
        <taxon>Metazoa</taxon>
        <taxon>Ecdysozoa</taxon>
        <taxon>Arthropoda</taxon>
        <taxon>Chelicerata</taxon>
        <taxon>Arachnida</taxon>
        <taxon>Acari</taxon>
        <taxon>Acariformes</taxon>
        <taxon>Trombidiformes</taxon>
        <taxon>Prostigmata</taxon>
        <taxon>Anystina</taxon>
        <taxon>Parasitengona</taxon>
        <taxon>Trombiculoidea</taxon>
        <taxon>Trombiculidae</taxon>
        <taxon>Leptotrombidium</taxon>
    </lineage>
</organism>
<comment type="caution">
    <text evidence="2">The sequence shown here is derived from an EMBL/GenBank/DDBJ whole genome shotgun (WGS) entry which is preliminary data.</text>
</comment>
<dbReference type="STRING" id="299467.A0A443RS37"/>
<name>A0A443RS37_9ACAR</name>
<dbReference type="InterPro" id="IPR016024">
    <property type="entry name" value="ARM-type_fold"/>
</dbReference>
<dbReference type="Pfam" id="PF02854">
    <property type="entry name" value="MIF4G"/>
    <property type="match status" value="1"/>
</dbReference>
<feature type="domain" description="MIF4G" evidence="1">
    <location>
        <begin position="1"/>
        <end position="90"/>
    </location>
</feature>
<sequence>MLKANIMMSCVERLLRENEEESLECLCTLLMTIGSKLECEVNEFEIKKGLKKDSVFSSYINALFEFISENRISERVRFMIQDVLDIRINNWKARKIQDENKPKTIDEIQHSGRQPRPLPTFLCDGDAFC</sequence>